<feature type="compositionally biased region" description="Basic residues" evidence="1">
    <location>
        <begin position="1"/>
        <end position="10"/>
    </location>
</feature>
<feature type="compositionally biased region" description="Polar residues" evidence="1">
    <location>
        <begin position="96"/>
        <end position="108"/>
    </location>
</feature>
<sequence length="291" mass="33473">MELQKKKTKKRKDEEDIKSNVRSEEEVQKSEPKQEGTKEKHKMKENAAAGTISNAKSNENSNSMTQGTDIHQLEDIRGSLKESEKDKTETNHIQERSSTITQNSGNQIPQSPTLLHDELNMLNSQATPVAQLSYTSLMHQVINSPRINIQPNMNSMILTTSRFSPQNTELNDRNSAIFMPSKQDIYQEFDEMYNNNNCITSEIPGDKSMEELYKLQNTHLKSQRIPISWTTQDKDQQDYESDQERVVLKNLSKHNSREDEPSNKQDQKKIEEKKVLSNKESDATSKSIQKE</sequence>
<feature type="region of interest" description="Disordered" evidence="1">
    <location>
        <begin position="231"/>
        <end position="291"/>
    </location>
</feature>
<feature type="region of interest" description="Disordered" evidence="1">
    <location>
        <begin position="1"/>
        <end position="108"/>
    </location>
</feature>
<dbReference type="OMA" id="YNENFHE"/>
<proteinExistence type="predicted"/>
<keyword evidence="3" id="KW-1185">Reference proteome</keyword>
<dbReference type="HOGENOM" id="CLU_1039677_0_0_1"/>
<evidence type="ECO:0000256" key="1">
    <source>
        <dbReference type="SAM" id="MobiDB-lite"/>
    </source>
</evidence>
<feature type="compositionally biased region" description="Polar residues" evidence="1">
    <location>
        <begin position="51"/>
        <end position="69"/>
    </location>
</feature>
<name>A0A0E0LA13_ORYPU</name>
<organism evidence="2">
    <name type="scientific">Oryza punctata</name>
    <name type="common">Red rice</name>
    <dbReference type="NCBI Taxonomy" id="4537"/>
    <lineage>
        <taxon>Eukaryota</taxon>
        <taxon>Viridiplantae</taxon>
        <taxon>Streptophyta</taxon>
        <taxon>Embryophyta</taxon>
        <taxon>Tracheophyta</taxon>
        <taxon>Spermatophyta</taxon>
        <taxon>Magnoliopsida</taxon>
        <taxon>Liliopsida</taxon>
        <taxon>Poales</taxon>
        <taxon>Poaceae</taxon>
        <taxon>BOP clade</taxon>
        <taxon>Oryzoideae</taxon>
        <taxon>Oryzeae</taxon>
        <taxon>Oryzinae</taxon>
        <taxon>Oryza</taxon>
    </lineage>
</organism>
<feature type="compositionally biased region" description="Basic and acidic residues" evidence="1">
    <location>
        <begin position="255"/>
        <end position="291"/>
    </location>
</feature>
<reference evidence="2" key="2">
    <citation type="submission" date="2018-05" db="EMBL/GenBank/DDBJ databases">
        <title>OpunRS2 (Oryza punctata Reference Sequence Version 2).</title>
        <authorList>
            <person name="Zhang J."/>
            <person name="Kudrna D."/>
            <person name="Lee S."/>
            <person name="Talag J."/>
            <person name="Welchert J."/>
            <person name="Wing R.A."/>
        </authorList>
    </citation>
    <scope>NUCLEOTIDE SEQUENCE [LARGE SCALE GENOMIC DNA]</scope>
</reference>
<feature type="compositionally biased region" description="Basic and acidic residues" evidence="1">
    <location>
        <begin position="11"/>
        <end position="45"/>
    </location>
</feature>
<dbReference type="Gramene" id="OPUNC06G09160.1">
    <property type="protein sequence ID" value="OPUNC06G09160.1"/>
    <property type="gene ID" value="OPUNC06G09160"/>
</dbReference>
<reference evidence="2" key="1">
    <citation type="submission" date="2015-04" db="UniProtKB">
        <authorList>
            <consortium name="EnsemblPlants"/>
        </authorList>
    </citation>
    <scope>IDENTIFICATION</scope>
</reference>
<protein>
    <submittedName>
        <fullName evidence="2">Uncharacterized protein</fullName>
    </submittedName>
</protein>
<dbReference type="AlphaFoldDB" id="A0A0E0LA13"/>
<evidence type="ECO:0000313" key="2">
    <source>
        <dbReference type="EnsemblPlants" id="OPUNC06G09160.1"/>
    </source>
</evidence>
<evidence type="ECO:0000313" key="3">
    <source>
        <dbReference type="Proteomes" id="UP000026962"/>
    </source>
</evidence>
<feature type="compositionally biased region" description="Basic and acidic residues" evidence="1">
    <location>
        <begin position="232"/>
        <end position="247"/>
    </location>
</feature>
<dbReference type="Proteomes" id="UP000026962">
    <property type="component" value="Chromosome 6"/>
</dbReference>
<dbReference type="EnsemblPlants" id="OPUNC06G09160.1">
    <property type="protein sequence ID" value="OPUNC06G09160.1"/>
    <property type="gene ID" value="OPUNC06G09160"/>
</dbReference>
<accession>A0A0E0LA13</accession>
<feature type="compositionally biased region" description="Basic and acidic residues" evidence="1">
    <location>
        <begin position="71"/>
        <end position="95"/>
    </location>
</feature>